<protein>
    <submittedName>
        <fullName evidence="4">Secreted protein</fullName>
    </submittedName>
</protein>
<name>A0A182E531_ONCOC</name>
<evidence type="ECO:0000313" key="3">
    <source>
        <dbReference type="Proteomes" id="UP000271087"/>
    </source>
</evidence>
<evidence type="ECO:0000313" key="4">
    <source>
        <dbReference type="WBParaSite" id="nOo.2.0.1.t03105-RA"/>
    </source>
</evidence>
<accession>A0A182E531</accession>
<feature type="chain" id="PRO_5043137377" evidence="1">
    <location>
        <begin position="20"/>
        <end position="104"/>
    </location>
</feature>
<evidence type="ECO:0000313" key="2">
    <source>
        <dbReference type="EMBL" id="VDK67992.1"/>
    </source>
</evidence>
<dbReference type="EMBL" id="UYRW01000559">
    <property type="protein sequence ID" value="VDK67992.1"/>
    <property type="molecule type" value="Genomic_DNA"/>
</dbReference>
<proteinExistence type="predicted"/>
<keyword evidence="1" id="KW-0732">Signal</keyword>
<feature type="signal peptide" evidence="1">
    <location>
        <begin position="1"/>
        <end position="19"/>
    </location>
</feature>
<keyword evidence="3" id="KW-1185">Reference proteome</keyword>
<dbReference type="PANTHER" id="PTHR37959:SF1">
    <property type="entry name" value="SECRETED PROTEIN"/>
    <property type="match status" value="1"/>
</dbReference>
<dbReference type="PANTHER" id="PTHR37959">
    <property type="entry name" value="PROTEIN CBG15758"/>
    <property type="match status" value="1"/>
</dbReference>
<dbReference type="WBParaSite" id="nOo.2.0.1.t03105-RA">
    <property type="protein sequence ID" value="nOo.2.0.1.t03105-RA"/>
    <property type="gene ID" value="nOo.2.0.1.g03105"/>
</dbReference>
<reference evidence="2 3" key="2">
    <citation type="submission" date="2018-08" db="EMBL/GenBank/DDBJ databases">
        <authorList>
            <person name="Laetsch R D."/>
            <person name="Stevens L."/>
            <person name="Kumar S."/>
            <person name="Blaxter L. M."/>
        </authorList>
    </citation>
    <scope>NUCLEOTIDE SEQUENCE [LARGE SCALE GENOMIC DNA]</scope>
</reference>
<gene>
    <name evidence="2" type="ORF">NOO_LOCUS3105</name>
</gene>
<dbReference type="OrthoDB" id="5785312at2759"/>
<dbReference type="AlphaFoldDB" id="A0A182E531"/>
<evidence type="ECO:0000256" key="1">
    <source>
        <dbReference type="SAM" id="SignalP"/>
    </source>
</evidence>
<sequence length="104" mass="11250">MENIAVFAVIVSIISTTWAQAPLSYFQRPDMANTNTRCIACTRAAAFRTSIDGQDTIAQCSSGNDVKDRCQGCCEIYAMYNGRQKVEAASFPGKDGSCICCITC</sequence>
<dbReference type="Proteomes" id="UP000271087">
    <property type="component" value="Unassembled WGS sequence"/>
</dbReference>
<reference evidence="4" key="1">
    <citation type="submission" date="2016-06" db="UniProtKB">
        <authorList>
            <consortium name="WormBaseParasite"/>
        </authorList>
    </citation>
    <scope>IDENTIFICATION</scope>
</reference>
<organism evidence="4">
    <name type="scientific">Onchocerca ochengi</name>
    <name type="common">Filarial nematode worm</name>
    <dbReference type="NCBI Taxonomy" id="42157"/>
    <lineage>
        <taxon>Eukaryota</taxon>
        <taxon>Metazoa</taxon>
        <taxon>Ecdysozoa</taxon>
        <taxon>Nematoda</taxon>
        <taxon>Chromadorea</taxon>
        <taxon>Rhabditida</taxon>
        <taxon>Spirurina</taxon>
        <taxon>Spiruromorpha</taxon>
        <taxon>Filarioidea</taxon>
        <taxon>Onchocercidae</taxon>
        <taxon>Onchocerca</taxon>
    </lineage>
</organism>